<dbReference type="EMBL" id="ABJD02000048">
    <property type="protein sequence ID" value="EDU61388.1"/>
    <property type="molecule type" value="Genomic_DNA"/>
</dbReference>
<reference evidence="2 3" key="3">
    <citation type="submission" date="2008-05" db="EMBL/GenBank/DDBJ databases">
        <authorList>
            <person name="Fulton L."/>
            <person name="Clifton S."/>
            <person name="Fulton B."/>
            <person name="Xu J."/>
            <person name="Minx P."/>
            <person name="Pepin K.H."/>
            <person name="Johnson M."/>
            <person name="Thiruvilangam P."/>
            <person name="Bhonagiri V."/>
            <person name="Nash W.E."/>
            <person name="Mardis E.R."/>
            <person name="Wilson R.K."/>
        </authorList>
    </citation>
    <scope>NUCLEOTIDE SEQUENCE [LARGE SCALE GENOMIC DNA]</scope>
    <source>
        <strain evidence="2 3">ATCC 25827</strain>
    </source>
</reference>
<name>A0AA86YZP9_PROST</name>
<keyword evidence="1" id="KW-0812">Transmembrane</keyword>
<proteinExistence type="predicted"/>
<sequence>MFCDAVAKFYPCLYIDIRKKALWGIFLKFNYTLILISFSYLSLVLAQYIVDSALLRYESCLRFKSSEQKGKK</sequence>
<organism evidence="2 3">
    <name type="scientific">Providencia stuartii ATCC 25827</name>
    <dbReference type="NCBI Taxonomy" id="471874"/>
    <lineage>
        <taxon>Bacteria</taxon>
        <taxon>Pseudomonadati</taxon>
        <taxon>Pseudomonadota</taxon>
        <taxon>Gammaproteobacteria</taxon>
        <taxon>Enterobacterales</taxon>
        <taxon>Morganellaceae</taxon>
        <taxon>Providencia</taxon>
    </lineage>
</organism>
<accession>A0AA86YZP9</accession>
<reference evidence="3" key="1">
    <citation type="submission" date="2008-04" db="EMBL/GenBank/DDBJ databases">
        <title>Draft genome sequence of Providencia stuartii (ATCC 25827).</title>
        <authorList>
            <person name="Sudarsanam P."/>
            <person name="Ley R."/>
            <person name="Guruge J."/>
            <person name="Turnbaugh P.J."/>
            <person name="Mahowald M."/>
            <person name="Liep D."/>
            <person name="Gordon J."/>
        </authorList>
    </citation>
    <scope>NUCLEOTIDE SEQUENCE [LARGE SCALE GENOMIC DNA]</scope>
    <source>
        <strain evidence="3">ATCC 25827</strain>
    </source>
</reference>
<evidence type="ECO:0000256" key="1">
    <source>
        <dbReference type="SAM" id="Phobius"/>
    </source>
</evidence>
<dbReference type="Proteomes" id="UP000004506">
    <property type="component" value="Unassembled WGS sequence"/>
</dbReference>
<evidence type="ECO:0000313" key="3">
    <source>
        <dbReference type="Proteomes" id="UP000004506"/>
    </source>
</evidence>
<reference evidence="3" key="2">
    <citation type="submission" date="2008-04" db="EMBL/GenBank/DDBJ databases">
        <title>Draft genome sequence of Providencia stuartii(ATCC 25827).</title>
        <authorList>
            <person name="Sudarsanam P."/>
            <person name="Ley R."/>
            <person name="Guruge J."/>
            <person name="Turnbaugh P.J."/>
            <person name="Mahowald M."/>
            <person name="Liep D."/>
            <person name="Gordon J."/>
        </authorList>
    </citation>
    <scope>NUCLEOTIDE SEQUENCE [LARGE SCALE GENOMIC DNA]</scope>
    <source>
        <strain evidence="3">ATCC 25827</strain>
    </source>
</reference>
<evidence type="ECO:0000313" key="2">
    <source>
        <dbReference type="EMBL" id="EDU61388.1"/>
    </source>
</evidence>
<comment type="caution">
    <text evidence="2">The sequence shown here is derived from an EMBL/GenBank/DDBJ whole genome shotgun (WGS) entry which is preliminary data.</text>
</comment>
<protein>
    <submittedName>
        <fullName evidence="2">Uncharacterized protein</fullName>
    </submittedName>
</protein>
<gene>
    <name evidence="2" type="ORF">PROSTU_00578</name>
</gene>
<dbReference type="AlphaFoldDB" id="A0AA86YZP9"/>
<feature type="transmembrane region" description="Helical" evidence="1">
    <location>
        <begin position="29"/>
        <end position="49"/>
    </location>
</feature>
<keyword evidence="1" id="KW-0472">Membrane</keyword>
<keyword evidence="1" id="KW-1133">Transmembrane helix</keyword>